<dbReference type="AlphaFoldDB" id="A0A0A9A9A2"/>
<reference evidence="1" key="2">
    <citation type="journal article" date="2015" name="Data Brief">
        <title>Shoot transcriptome of the giant reed, Arundo donax.</title>
        <authorList>
            <person name="Barrero R.A."/>
            <person name="Guerrero F.D."/>
            <person name="Moolhuijzen P."/>
            <person name="Goolsby J.A."/>
            <person name="Tidwell J."/>
            <person name="Bellgard S.E."/>
            <person name="Bellgard M.I."/>
        </authorList>
    </citation>
    <scope>NUCLEOTIDE SEQUENCE</scope>
    <source>
        <tissue evidence="1">Shoot tissue taken approximately 20 cm above the soil surface</tissue>
    </source>
</reference>
<protein>
    <submittedName>
        <fullName evidence="1">Uncharacterized protein</fullName>
    </submittedName>
</protein>
<sequence length="18" mass="2180">MEVLQNSVLKRETTLRYV</sequence>
<proteinExistence type="predicted"/>
<evidence type="ECO:0000313" key="1">
    <source>
        <dbReference type="EMBL" id="JAD46528.1"/>
    </source>
</evidence>
<accession>A0A0A9A9A2</accession>
<organism evidence="1">
    <name type="scientific">Arundo donax</name>
    <name type="common">Giant reed</name>
    <name type="synonym">Donax arundinaceus</name>
    <dbReference type="NCBI Taxonomy" id="35708"/>
    <lineage>
        <taxon>Eukaryota</taxon>
        <taxon>Viridiplantae</taxon>
        <taxon>Streptophyta</taxon>
        <taxon>Embryophyta</taxon>
        <taxon>Tracheophyta</taxon>
        <taxon>Spermatophyta</taxon>
        <taxon>Magnoliopsida</taxon>
        <taxon>Liliopsida</taxon>
        <taxon>Poales</taxon>
        <taxon>Poaceae</taxon>
        <taxon>PACMAD clade</taxon>
        <taxon>Arundinoideae</taxon>
        <taxon>Arundineae</taxon>
        <taxon>Arundo</taxon>
    </lineage>
</organism>
<name>A0A0A9A9A2_ARUDO</name>
<reference evidence="1" key="1">
    <citation type="submission" date="2014-09" db="EMBL/GenBank/DDBJ databases">
        <authorList>
            <person name="Magalhaes I.L.F."/>
            <person name="Oliveira U."/>
            <person name="Santos F.R."/>
            <person name="Vidigal T.H.D.A."/>
            <person name="Brescovit A.D."/>
            <person name="Santos A.J."/>
        </authorList>
    </citation>
    <scope>NUCLEOTIDE SEQUENCE</scope>
    <source>
        <tissue evidence="1">Shoot tissue taken approximately 20 cm above the soil surface</tissue>
    </source>
</reference>
<dbReference type="EMBL" id="GBRH01251367">
    <property type="protein sequence ID" value="JAD46528.1"/>
    <property type="molecule type" value="Transcribed_RNA"/>
</dbReference>